<feature type="transmembrane region" description="Helical" evidence="6">
    <location>
        <begin position="412"/>
        <end position="433"/>
    </location>
</feature>
<feature type="transmembrane region" description="Helical" evidence="6">
    <location>
        <begin position="539"/>
        <end position="560"/>
    </location>
</feature>
<feature type="transmembrane region" description="Helical" evidence="6">
    <location>
        <begin position="116"/>
        <end position="138"/>
    </location>
</feature>
<dbReference type="GO" id="GO:0016020">
    <property type="term" value="C:membrane"/>
    <property type="evidence" value="ECO:0007669"/>
    <property type="project" value="UniProtKB-SubCell"/>
</dbReference>
<dbReference type="AlphaFoldDB" id="A0A5C7GXV4"/>
<evidence type="ECO:0000256" key="3">
    <source>
        <dbReference type="ARBA" id="ARBA00022692"/>
    </source>
</evidence>
<gene>
    <name evidence="7" type="ORF">EZV62_025190</name>
</gene>
<protein>
    <submittedName>
        <fullName evidence="7">Uncharacterized protein</fullName>
    </submittedName>
</protein>
<feature type="transmembrane region" description="Helical" evidence="6">
    <location>
        <begin position="150"/>
        <end position="170"/>
    </location>
</feature>
<dbReference type="InterPro" id="IPR036259">
    <property type="entry name" value="MFS_trans_sf"/>
</dbReference>
<name>A0A5C7GXV4_9ROSI</name>
<evidence type="ECO:0000313" key="8">
    <source>
        <dbReference type="Proteomes" id="UP000323000"/>
    </source>
</evidence>
<dbReference type="OrthoDB" id="975446at2759"/>
<accession>A0A5C7GXV4</accession>
<keyword evidence="8" id="KW-1185">Reference proteome</keyword>
<dbReference type="PANTHER" id="PTHR11654">
    <property type="entry name" value="OLIGOPEPTIDE TRANSPORTER-RELATED"/>
    <property type="match status" value="1"/>
</dbReference>
<dbReference type="GO" id="GO:0022857">
    <property type="term" value="F:transmembrane transporter activity"/>
    <property type="evidence" value="ECO:0007669"/>
    <property type="project" value="InterPro"/>
</dbReference>
<feature type="transmembrane region" description="Helical" evidence="6">
    <location>
        <begin position="34"/>
        <end position="53"/>
    </location>
</feature>
<comment type="similarity">
    <text evidence="2">Belongs to the major facilitator superfamily. Proton-dependent oligopeptide transporter (POT/PTR) (TC 2.A.17) family.</text>
</comment>
<feature type="transmembrane region" description="Helical" evidence="6">
    <location>
        <begin position="496"/>
        <end position="518"/>
    </location>
</feature>
<evidence type="ECO:0000256" key="4">
    <source>
        <dbReference type="ARBA" id="ARBA00022989"/>
    </source>
</evidence>
<sequence length="626" mass="70912">MDEGREHAEMTTESPDLYTQFLKFKLNLFSINKIFIRLISWIKFYFCFCKAAAFASGLVFSYKLAERAIVSVFITFFTDYERTYDLRKAAAYVNFQEGLSALLVIVIFYISQACGHLKRIILCLIVTYACGMVIFGLTSSNAFPESKFDLVSIIGLILVAVGRAGLMPFVRGFTTKQLESHEPDKQNIMEERVNAREKTWWRFAWVSGSLVAIPLFSCSWTQRFVISGCVMGIAFVLFMLFSPLYHKRKPDIAEKPFTCIRVFWAAILKCHMEYPSSPAHFCCYKINDGDDGLELWPRAKLLRWLDKAAIIEFESTLGQDEQEKAGRLCTVTEVQQTKYILKMVPTWSSFLVFGLVLSAGNTFFVEQADDLKSQDLLIYLVLLQSITSEMVSTLSPCLLSKWFPHVTKLNRIMMRIFGGMLMSMLCSAVACLVEGHRLDIAANNRASRHNYQIIPMSIWWLAPQFFLLGVMDGLATDGLEDFTTDDDHLSESMKKLLSAINTFVVTGIGSALNILCVYPNTKLFRRILNLSRLDLYFKYLTLYGTTLNCVYLLMISIFIYKGSAAQVNEASMVIYRGSDTAQVDVESIVLMLLLGFGLAMGGVFCFLPLWGALLLASRPLIKHARK</sequence>
<proteinExistence type="inferred from homology"/>
<feature type="transmembrane region" description="Helical" evidence="6">
    <location>
        <begin position="347"/>
        <end position="364"/>
    </location>
</feature>
<feature type="transmembrane region" description="Helical" evidence="6">
    <location>
        <begin position="453"/>
        <end position="476"/>
    </location>
</feature>
<organism evidence="7 8">
    <name type="scientific">Acer yangbiense</name>
    <dbReference type="NCBI Taxonomy" id="1000413"/>
    <lineage>
        <taxon>Eukaryota</taxon>
        <taxon>Viridiplantae</taxon>
        <taxon>Streptophyta</taxon>
        <taxon>Embryophyta</taxon>
        <taxon>Tracheophyta</taxon>
        <taxon>Spermatophyta</taxon>
        <taxon>Magnoliopsida</taxon>
        <taxon>eudicotyledons</taxon>
        <taxon>Gunneridae</taxon>
        <taxon>Pentapetalae</taxon>
        <taxon>rosids</taxon>
        <taxon>malvids</taxon>
        <taxon>Sapindales</taxon>
        <taxon>Sapindaceae</taxon>
        <taxon>Hippocastanoideae</taxon>
        <taxon>Acereae</taxon>
        <taxon>Acer</taxon>
    </lineage>
</organism>
<dbReference type="Gene3D" id="1.20.1250.20">
    <property type="entry name" value="MFS general substrate transporter like domains"/>
    <property type="match status" value="1"/>
</dbReference>
<feature type="transmembrane region" description="Helical" evidence="6">
    <location>
        <begin position="199"/>
        <end position="217"/>
    </location>
</feature>
<dbReference type="EMBL" id="VAHF01000012">
    <property type="protein sequence ID" value="TXG49315.1"/>
    <property type="molecule type" value="Genomic_DNA"/>
</dbReference>
<dbReference type="Proteomes" id="UP000323000">
    <property type="component" value="Chromosome 12"/>
</dbReference>
<reference evidence="8" key="1">
    <citation type="journal article" date="2019" name="Gigascience">
        <title>De novo genome assembly of the endangered Acer yangbiense, a plant species with extremely small populations endemic to Yunnan Province, China.</title>
        <authorList>
            <person name="Yang J."/>
            <person name="Wariss H.M."/>
            <person name="Tao L."/>
            <person name="Zhang R."/>
            <person name="Yun Q."/>
            <person name="Hollingsworth P."/>
            <person name="Dao Z."/>
            <person name="Luo G."/>
            <person name="Guo H."/>
            <person name="Ma Y."/>
            <person name="Sun W."/>
        </authorList>
    </citation>
    <scope>NUCLEOTIDE SEQUENCE [LARGE SCALE GENOMIC DNA]</scope>
    <source>
        <strain evidence="8">cv. Malutang</strain>
    </source>
</reference>
<keyword evidence="4 6" id="KW-1133">Transmembrane helix</keyword>
<keyword evidence="3 6" id="KW-0812">Transmembrane</keyword>
<evidence type="ECO:0000256" key="6">
    <source>
        <dbReference type="SAM" id="Phobius"/>
    </source>
</evidence>
<evidence type="ECO:0000256" key="5">
    <source>
        <dbReference type="ARBA" id="ARBA00023136"/>
    </source>
</evidence>
<evidence type="ECO:0000256" key="2">
    <source>
        <dbReference type="ARBA" id="ARBA00005982"/>
    </source>
</evidence>
<evidence type="ECO:0000256" key="1">
    <source>
        <dbReference type="ARBA" id="ARBA00004141"/>
    </source>
</evidence>
<comment type="caution">
    <text evidence="7">The sequence shown here is derived from an EMBL/GenBank/DDBJ whole genome shotgun (WGS) entry which is preliminary data.</text>
</comment>
<evidence type="ECO:0000313" key="7">
    <source>
        <dbReference type="EMBL" id="TXG49315.1"/>
    </source>
</evidence>
<dbReference type="SUPFAM" id="SSF103473">
    <property type="entry name" value="MFS general substrate transporter"/>
    <property type="match status" value="1"/>
</dbReference>
<dbReference type="InterPro" id="IPR000109">
    <property type="entry name" value="POT_fam"/>
</dbReference>
<keyword evidence="5 6" id="KW-0472">Membrane</keyword>
<feature type="transmembrane region" description="Helical" evidence="6">
    <location>
        <begin position="224"/>
        <end position="245"/>
    </location>
</feature>
<comment type="subcellular location">
    <subcellularLocation>
        <location evidence="1">Membrane</location>
        <topology evidence="1">Multi-pass membrane protein</topology>
    </subcellularLocation>
</comment>
<feature type="transmembrane region" description="Helical" evidence="6">
    <location>
        <begin position="89"/>
        <end position="110"/>
    </location>
</feature>
<dbReference type="Pfam" id="PF00854">
    <property type="entry name" value="PTR2"/>
    <property type="match status" value="1"/>
</dbReference>
<feature type="transmembrane region" description="Helical" evidence="6">
    <location>
        <begin position="588"/>
        <end position="616"/>
    </location>
</feature>